<proteinExistence type="predicted"/>
<feature type="region of interest" description="Disordered" evidence="1">
    <location>
        <begin position="64"/>
        <end position="89"/>
    </location>
</feature>
<keyword evidence="3" id="KW-1185">Reference proteome</keyword>
<evidence type="ECO:0000256" key="1">
    <source>
        <dbReference type="SAM" id="MobiDB-lite"/>
    </source>
</evidence>
<organism evidence="2 3">
    <name type="scientific">Amycolatopsis heterodermiae</name>
    <dbReference type="NCBI Taxonomy" id="3110235"/>
    <lineage>
        <taxon>Bacteria</taxon>
        <taxon>Bacillati</taxon>
        <taxon>Actinomycetota</taxon>
        <taxon>Actinomycetes</taxon>
        <taxon>Pseudonocardiales</taxon>
        <taxon>Pseudonocardiaceae</taxon>
        <taxon>Amycolatopsis</taxon>
    </lineage>
</organism>
<dbReference type="GO" id="GO:0003677">
    <property type="term" value="F:DNA binding"/>
    <property type="evidence" value="ECO:0007669"/>
    <property type="project" value="UniProtKB-KW"/>
</dbReference>
<dbReference type="Proteomes" id="UP001304298">
    <property type="component" value="Unassembled WGS sequence"/>
</dbReference>
<dbReference type="RefSeq" id="WP_323331022.1">
    <property type="nucleotide sequence ID" value="NZ_JAYFSI010000006.1"/>
</dbReference>
<protein>
    <submittedName>
        <fullName evidence="2">YbaB/EbfC family DNA-binding protein</fullName>
    </submittedName>
</protein>
<name>A0ABU5RAV5_9PSEU</name>
<comment type="caution">
    <text evidence="2">The sequence shown here is derived from an EMBL/GenBank/DDBJ whole genome shotgun (WGS) entry which is preliminary data.</text>
</comment>
<dbReference type="EMBL" id="JAYFSI010000006">
    <property type="protein sequence ID" value="MEA5363273.1"/>
    <property type="molecule type" value="Genomic_DNA"/>
</dbReference>
<evidence type="ECO:0000313" key="2">
    <source>
        <dbReference type="EMBL" id="MEA5363273.1"/>
    </source>
</evidence>
<gene>
    <name evidence="2" type="ORF">VA596_27330</name>
</gene>
<evidence type="ECO:0000313" key="3">
    <source>
        <dbReference type="Proteomes" id="UP001304298"/>
    </source>
</evidence>
<reference evidence="2 3" key="1">
    <citation type="submission" date="2023-12" db="EMBL/GenBank/DDBJ databases">
        <title>Amycolatopsis sp. V23-08.</title>
        <authorList>
            <person name="Somphong A."/>
        </authorList>
    </citation>
    <scope>NUCLEOTIDE SEQUENCE [LARGE SCALE GENOMIC DNA]</scope>
    <source>
        <strain evidence="2 3">V23-08</strain>
    </source>
</reference>
<sequence>MITGKAADRTVAVEVAPGGALQELTLEVSALRLEPDELARRILLLTAAASARATASLLHTLPEGDLDALGLNTPGETAEETTPESWRAQ</sequence>
<accession>A0ABU5RAV5</accession>
<keyword evidence="2" id="KW-0238">DNA-binding</keyword>